<evidence type="ECO:0000256" key="6">
    <source>
        <dbReference type="SAM" id="Phobius"/>
    </source>
</evidence>
<evidence type="ECO:0000256" key="1">
    <source>
        <dbReference type="ARBA" id="ARBA00004651"/>
    </source>
</evidence>
<keyword evidence="2" id="KW-1003">Cell membrane</keyword>
<evidence type="ECO:0000256" key="2">
    <source>
        <dbReference type="ARBA" id="ARBA00022475"/>
    </source>
</evidence>
<feature type="transmembrane region" description="Helical" evidence="6">
    <location>
        <begin position="21"/>
        <end position="42"/>
    </location>
</feature>
<sequence length="705" mass="73024">MGPLRLLIFGTRGNWGRLAGIAVGVGIGVLLALMLVAGANALETRDIRASWLQPSVSELSTATSGDTLAARSDDIFGGNRIDRLDVAVPTHGNATIPGMEAPAPGTYMASPALAELIENAPPPQLQDRYGEPAGTLPEGLLASPDSLVVVVGGTPEEVSALSSAGVVVSFDPAAYGGNQNYQTLALVGALAILIPAFLLVAVSTTLGSAARAERWQTLRTIGASRRFVKRVALTEAAGTAILGATLGVGGFFALRPLLALLPVAGERLVADDLTVSITVVLVVAVAVVIGAVLAASRSVRHAGGSATSQAVFEQTPSVARVIPLLAGLGLFILVSAFAGQIPVPLAVPIVASFALIAIGLLIAGPYFTWLTGTWFARLAQTGDAVIASRRIVRTPRAGFRSVAGLVAATFVITVFAFSASAGVRAGAYTSDPLLPDDAVAANIDLDTDITAASVEERLSQVSGITGVYFTYTNGEGTYIAGDDAQTLTDNALAAEIGEVTGGIYSLTPDGPALHEATISTLDGTRISDIIVRTDSRASSIEETRTALLTLEGVNRSAGAWTRAEFVADTDSDLATQFTEIGRLAIVIVTLLAAAVLAIATIAALYDRKRTFSLLQLIGMHRNTLTKIVSWETLVPLLSILAPTILLGWLTAHMLITSLSERSLSWPDSLLGISLAATGLMVVVSIVLAARVGNTITRSSENTRRE</sequence>
<dbReference type="Pfam" id="PF02687">
    <property type="entry name" value="FtsX"/>
    <property type="match status" value="2"/>
</dbReference>
<reference evidence="8 9" key="1">
    <citation type="journal article" date="2019" name="Int. J. Syst. Evol. Microbiol.">
        <title>The Global Catalogue of Microorganisms (GCM) 10K type strain sequencing project: providing services to taxonomists for standard genome sequencing and annotation.</title>
        <authorList>
            <consortium name="The Broad Institute Genomics Platform"/>
            <consortium name="The Broad Institute Genome Sequencing Center for Infectious Disease"/>
            <person name="Wu L."/>
            <person name="Ma J."/>
        </authorList>
    </citation>
    <scope>NUCLEOTIDE SEQUENCE [LARGE SCALE GENOMIC DNA]</scope>
    <source>
        <strain evidence="8 9">JCM 14319</strain>
    </source>
</reference>
<dbReference type="RefSeq" id="WP_232497028.1">
    <property type="nucleotide sequence ID" value="NZ_BAAANH010000002.1"/>
</dbReference>
<proteinExistence type="predicted"/>
<protein>
    <submittedName>
        <fullName evidence="8">FtsX-like permease family protein</fullName>
    </submittedName>
</protein>
<keyword evidence="3 6" id="KW-0812">Transmembrane</keyword>
<feature type="transmembrane region" description="Helical" evidence="6">
    <location>
        <begin position="273"/>
        <end position="296"/>
    </location>
</feature>
<feature type="transmembrane region" description="Helical" evidence="6">
    <location>
        <begin position="669"/>
        <end position="689"/>
    </location>
</feature>
<feature type="transmembrane region" description="Helical" evidence="6">
    <location>
        <begin position="345"/>
        <end position="367"/>
    </location>
</feature>
<accession>A0ABN2KHN0</accession>
<comment type="subcellular location">
    <subcellularLocation>
        <location evidence="1">Cell membrane</location>
        <topology evidence="1">Multi-pass membrane protein</topology>
    </subcellularLocation>
</comment>
<evidence type="ECO:0000259" key="7">
    <source>
        <dbReference type="Pfam" id="PF02687"/>
    </source>
</evidence>
<organism evidence="8 9">
    <name type="scientific">Agromyces humatus</name>
    <dbReference type="NCBI Taxonomy" id="279573"/>
    <lineage>
        <taxon>Bacteria</taxon>
        <taxon>Bacillati</taxon>
        <taxon>Actinomycetota</taxon>
        <taxon>Actinomycetes</taxon>
        <taxon>Micrococcales</taxon>
        <taxon>Microbacteriaceae</taxon>
        <taxon>Agromyces</taxon>
    </lineage>
</organism>
<feature type="domain" description="ABC3 transporter permease C-terminal" evidence="7">
    <location>
        <begin position="189"/>
        <end position="300"/>
    </location>
</feature>
<feature type="transmembrane region" description="Helical" evidence="6">
    <location>
        <begin position="627"/>
        <end position="649"/>
    </location>
</feature>
<gene>
    <name evidence="8" type="ORF">GCM10009747_13490</name>
</gene>
<keyword evidence="9" id="KW-1185">Reference proteome</keyword>
<evidence type="ECO:0000256" key="5">
    <source>
        <dbReference type="ARBA" id="ARBA00023136"/>
    </source>
</evidence>
<dbReference type="InterPro" id="IPR003838">
    <property type="entry name" value="ABC3_permease_C"/>
</dbReference>
<feature type="transmembrane region" description="Helical" evidence="6">
    <location>
        <begin position="397"/>
        <end position="417"/>
    </location>
</feature>
<dbReference type="Proteomes" id="UP001500506">
    <property type="component" value="Unassembled WGS sequence"/>
</dbReference>
<feature type="transmembrane region" description="Helical" evidence="6">
    <location>
        <begin position="231"/>
        <end position="253"/>
    </location>
</feature>
<comment type="caution">
    <text evidence="8">The sequence shown here is derived from an EMBL/GenBank/DDBJ whole genome shotgun (WGS) entry which is preliminary data.</text>
</comment>
<evidence type="ECO:0000313" key="9">
    <source>
        <dbReference type="Proteomes" id="UP001500506"/>
    </source>
</evidence>
<evidence type="ECO:0000256" key="3">
    <source>
        <dbReference type="ARBA" id="ARBA00022692"/>
    </source>
</evidence>
<evidence type="ECO:0000256" key="4">
    <source>
        <dbReference type="ARBA" id="ARBA00022989"/>
    </source>
</evidence>
<feature type="transmembrane region" description="Helical" evidence="6">
    <location>
        <begin position="184"/>
        <end position="210"/>
    </location>
</feature>
<feature type="transmembrane region" description="Helical" evidence="6">
    <location>
        <begin position="583"/>
        <end position="606"/>
    </location>
</feature>
<name>A0ABN2KHN0_9MICO</name>
<feature type="transmembrane region" description="Helical" evidence="6">
    <location>
        <begin position="317"/>
        <end position="339"/>
    </location>
</feature>
<keyword evidence="4 6" id="KW-1133">Transmembrane helix</keyword>
<feature type="domain" description="ABC3 transporter permease C-terminal" evidence="7">
    <location>
        <begin position="583"/>
        <end position="689"/>
    </location>
</feature>
<evidence type="ECO:0000313" key="8">
    <source>
        <dbReference type="EMBL" id="GAA1756393.1"/>
    </source>
</evidence>
<dbReference type="EMBL" id="BAAANH010000002">
    <property type="protein sequence ID" value="GAA1756393.1"/>
    <property type="molecule type" value="Genomic_DNA"/>
</dbReference>
<keyword evidence="5 6" id="KW-0472">Membrane</keyword>